<gene>
    <name evidence="1" type="ORF">TRIATDRAFT_301561</name>
</gene>
<sequence>MPEGNMGNAKYLALVADLHVPGASVSKGHAHVPTQDEILMNPTKFFIFFSSVTNVRNYLPSRYL</sequence>
<dbReference type="EMBL" id="ABDG02000027">
    <property type="protein sequence ID" value="EHK40774.1"/>
    <property type="molecule type" value="Genomic_DNA"/>
</dbReference>
<accession>G9P7F9</accession>
<evidence type="ECO:0000313" key="1">
    <source>
        <dbReference type="EMBL" id="EHK40774.1"/>
    </source>
</evidence>
<keyword evidence="2" id="KW-1185">Reference proteome</keyword>
<reference evidence="1 2" key="1">
    <citation type="journal article" date="2011" name="Genome Biol.">
        <title>Comparative genome sequence analysis underscores mycoparasitism as the ancestral life style of Trichoderma.</title>
        <authorList>
            <person name="Kubicek C.P."/>
            <person name="Herrera-Estrella A."/>
            <person name="Seidl-Seiboth V."/>
            <person name="Martinez D.A."/>
            <person name="Druzhinina I.S."/>
            <person name="Thon M."/>
            <person name="Zeilinger S."/>
            <person name="Casas-Flores S."/>
            <person name="Horwitz B.A."/>
            <person name="Mukherjee P.K."/>
            <person name="Mukherjee M."/>
            <person name="Kredics L."/>
            <person name="Alcaraz L.D."/>
            <person name="Aerts A."/>
            <person name="Antal Z."/>
            <person name="Atanasova L."/>
            <person name="Cervantes-Badillo M.G."/>
            <person name="Challacombe J."/>
            <person name="Chertkov O."/>
            <person name="McCluskey K."/>
            <person name="Coulpier F."/>
            <person name="Deshpande N."/>
            <person name="von Doehren H."/>
            <person name="Ebbole D.J."/>
            <person name="Esquivel-Naranjo E.U."/>
            <person name="Fekete E."/>
            <person name="Flipphi M."/>
            <person name="Glaser F."/>
            <person name="Gomez-Rodriguez E.Y."/>
            <person name="Gruber S."/>
            <person name="Han C."/>
            <person name="Henrissat B."/>
            <person name="Hermosa R."/>
            <person name="Hernandez-Onate M."/>
            <person name="Karaffa L."/>
            <person name="Kosti I."/>
            <person name="Le Crom S."/>
            <person name="Lindquist E."/>
            <person name="Lucas S."/>
            <person name="Luebeck M."/>
            <person name="Luebeck P.S."/>
            <person name="Margeot A."/>
            <person name="Metz B."/>
            <person name="Misra M."/>
            <person name="Nevalainen H."/>
            <person name="Omann M."/>
            <person name="Packer N."/>
            <person name="Perrone G."/>
            <person name="Uresti-Rivera E.E."/>
            <person name="Salamov A."/>
            <person name="Schmoll M."/>
            <person name="Seiboth B."/>
            <person name="Shapiro H."/>
            <person name="Sukno S."/>
            <person name="Tamayo-Ramos J.A."/>
            <person name="Tisch D."/>
            <person name="Wiest A."/>
            <person name="Wilkinson H.H."/>
            <person name="Zhang M."/>
            <person name="Coutinho P.M."/>
            <person name="Kenerley C.M."/>
            <person name="Monte E."/>
            <person name="Baker S.E."/>
            <person name="Grigoriev I.V."/>
        </authorList>
    </citation>
    <scope>NUCLEOTIDE SEQUENCE [LARGE SCALE GENOMIC DNA]</scope>
    <source>
        <strain evidence="2">ATCC 20476 / IMI 206040</strain>
    </source>
</reference>
<protein>
    <submittedName>
        <fullName evidence="1">Uncharacterized protein</fullName>
    </submittedName>
</protein>
<name>G9P7F9_HYPAI</name>
<organism evidence="1 2">
    <name type="scientific">Hypocrea atroviridis (strain ATCC 20476 / IMI 206040)</name>
    <name type="common">Trichoderma atroviride</name>
    <dbReference type="NCBI Taxonomy" id="452589"/>
    <lineage>
        <taxon>Eukaryota</taxon>
        <taxon>Fungi</taxon>
        <taxon>Dikarya</taxon>
        <taxon>Ascomycota</taxon>
        <taxon>Pezizomycotina</taxon>
        <taxon>Sordariomycetes</taxon>
        <taxon>Hypocreomycetidae</taxon>
        <taxon>Hypocreales</taxon>
        <taxon>Hypocreaceae</taxon>
        <taxon>Trichoderma</taxon>
    </lineage>
</organism>
<evidence type="ECO:0000313" key="2">
    <source>
        <dbReference type="Proteomes" id="UP000005426"/>
    </source>
</evidence>
<dbReference type="Proteomes" id="UP000005426">
    <property type="component" value="Unassembled WGS sequence"/>
</dbReference>
<dbReference type="HOGENOM" id="CLU_2867949_0_0_1"/>
<dbReference type="AlphaFoldDB" id="G9P7F9"/>
<proteinExistence type="predicted"/>
<comment type="caution">
    <text evidence="1">The sequence shown here is derived from an EMBL/GenBank/DDBJ whole genome shotgun (WGS) entry which is preliminary data.</text>
</comment>